<dbReference type="SUPFAM" id="SSF54001">
    <property type="entry name" value="Cysteine proteinases"/>
    <property type="match status" value="1"/>
</dbReference>
<proteinExistence type="inferred from homology"/>
<evidence type="ECO:0000256" key="1">
    <source>
        <dbReference type="ARBA" id="ARBA00005234"/>
    </source>
</evidence>
<dbReference type="GeneID" id="108858221"/>
<comment type="similarity">
    <text evidence="1">Belongs to the peptidase C48 family.</text>
</comment>
<name>A0A9W3BR34_RAPSA</name>
<feature type="region of interest" description="Disordered" evidence="4">
    <location>
        <begin position="1"/>
        <end position="84"/>
    </location>
</feature>
<dbReference type="OrthoDB" id="1024009at2759"/>
<dbReference type="InterPro" id="IPR038765">
    <property type="entry name" value="Papain-like_cys_pep_sf"/>
</dbReference>
<feature type="compositionally biased region" description="Basic and acidic residues" evidence="4">
    <location>
        <begin position="21"/>
        <end position="37"/>
    </location>
</feature>
<dbReference type="KEGG" id="rsz:108858221"/>
<evidence type="ECO:0000313" key="7">
    <source>
        <dbReference type="RefSeq" id="XP_056841646.1"/>
    </source>
</evidence>
<evidence type="ECO:0000256" key="3">
    <source>
        <dbReference type="ARBA" id="ARBA00022801"/>
    </source>
</evidence>
<dbReference type="AlphaFoldDB" id="A0A9W3BR34"/>
<dbReference type="GO" id="GO:0008234">
    <property type="term" value="F:cysteine-type peptidase activity"/>
    <property type="evidence" value="ECO:0007669"/>
    <property type="project" value="InterPro"/>
</dbReference>
<feature type="compositionally biased region" description="Basic and acidic residues" evidence="4">
    <location>
        <begin position="161"/>
        <end position="233"/>
    </location>
</feature>
<evidence type="ECO:0000313" key="6">
    <source>
        <dbReference type="Proteomes" id="UP000504610"/>
    </source>
</evidence>
<evidence type="ECO:0000256" key="2">
    <source>
        <dbReference type="ARBA" id="ARBA00022670"/>
    </source>
</evidence>
<feature type="region of interest" description="Disordered" evidence="4">
    <location>
        <begin position="123"/>
        <end position="251"/>
    </location>
</feature>
<organism evidence="6 7">
    <name type="scientific">Raphanus sativus</name>
    <name type="common">Radish</name>
    <name type="synonym">Raphanus raphanistrum var. sativus</name>
    <dbReference type="NCBI Taxonomy" id="3726"/>
    <lineage>
        <taxon>Eukaryota</taxon>
        <taxon>Viridiplantae</taxon>
        <taxon>Streptophyta</taxon>
        <taxon>Embryophyta</taxon>
        <taxon>Tracheophyta</taxon>
        <taxon>Spermatophyta</taxon>
        <taxon>Magnoliopsida</taxon>
        <taxon>eudicotyledons</taxon>
        <taxon>Gunneridae</taxon>
        <taxon>Pentapetalae</taxon>
        <taxon>rosids</taxon>
        <taxon>malvids</taxon>
        <taxon>Brassicales</taxon>
        <taxon>Brassicaceae</taxon>
        <taxon>Brassiceae</taxon>
        <taxon>Raphanus</taxon>
    </lineage>
</organism>
<dbReference type="Pfam" id="PF02902">
    <property type="entry name" value="Peptidase_C48"/>
    <property type="match status" value="1"/>
</dbReference>
<keyword evidence="6" id="KW-1185">Reference proteome</keyword>
<dbReference type="RefSeq" id="XP_056841646.1">
    <property type="nucleotide sequence ID" value="XM_056985666.1"/>
</dbReference>
<feature type="domain" description="Ubiquitin-like protease family profile" evidence="5">
    <location>
        <begin position="369"/>
        <end position="571"/>
    </location>
</feature>
<feature type="compositionally biased region" description="Basic and acidic residues" evidence="4">
    <location>
        <begin position="142"/>
        <end position="154"/>
    </location>
</feature>
<keyword evidence="3" id="KW-0378">Hydrolase</keyword>
<evidence type="ECO:0000256" key="4">
    <source>
        <dbReference type="SAM" id="MobiDB-lite"/>
    </source>
</evidence>
<dbReference type="InterPro" id="IPR003653">
    <property type="entry name" value="Peptidase_C48_C"/>
</dbReference>
<dbReference type="Proteomes" id="UP000504610">
    <property type="component" value="Chromosome 5"/>
</dbReference>
<dbReference type="PROSITE" id="PS50600">
    <property type="entry name" value="ULP_PROTEASE"/>
    <property type="match status" value="1"/>
</dbReference>
<sequence length="624" mass="72346">MDCWEVTGTCDASPTPRPRKKAEERPRRRKKAEERPTPRPQKKARLEATAEASEEALEREEAREQGREEAREREEGRSDVRTEVIGMTKEELDRNFKDLADALRQGFGTCLAEIKHLSDRIGVVEKKLGITPAPPKQTQEPESERESVNGAKEKSGKKRKERNEDPKEDPKKRMERKEDPKEDPKKRMERKEDPKEDPKKRKEDQKEDPKEDQKEDPKEDASEVAKDDPKEDASEVGNEGASSSKVPSLVVAKEVEEPSVLLLEKENSTLSDKVKERARYESKRDAAHLELQRNAALAVQRGRSERTRKLAPTQSSPYKRNSTAKTIIPNSNKSAFTLFHPLDKAAQKLLIDHCKTCPEVKKPMEKRPPRSLSRWYKTLRTSKDWLDDSHMDAWINVLRKRYHANPEMFRSERICFLDHLFSRHWSKNYGDFKADEPDFRGLGRRLPGGAWNYYSGKTPSFCRSMKVWGKDIDDIYAPVNYKDFYWISIWISIPERRIVVFDSDHSCIAPADLDVIMEPFCHMVPYLLYECSSIEERETMLLEPYTYERPVLPKSKSDDCGVYALKFIEVHSLGLPFSPKDFAQSNSKNMRETMAVDVFREIPNAHYFDNTDNDDYLETYAPQV</sequence>
<gene>
    <name evidence="7" type="primary">LOC108858221</name>
</gene>
<dbReference type="Gene3D" id="3.40.395.10">
    <property type="entry name" value="Adenoviral Proteinase, Chain A"/>
    <property type="match status" value="1"/>
</dbReference>
<reference evidence="6" key="1">
    <citation type="journal article" date="2019" name="Database">
        <title>The radish genome database (RadishGD): an integrated information resource for radish genomics.</title>
        <authorList>
            <person name="Yu H.J."/>
            <person name="Baek S."/>
            <person name="Lee Y.J."/>
            <person name="Cho A."/>
            <person name="Mun J.H."/>
        </authorList>
    </citation>
    <scope>NUCLEOTIDE SEQUENCE [LARGE SCALE GENOMIC DNA]</scope>
    <source>
        <strain evidence="6">cv. WK10039</strain>
    </source>
</reference>
<reference evidence="7" key="2">
    <citation type="submission" date="2025-08" db="UniProtKB">
        <authorList>
            <consortium name="RefSeq"/>
        </authorList>
    </citation>
    <scope>IDENTIFICATION</scope>
    <source>
        <tissue evidence="7">Leaf</tissue>
    </source>
</reference>
<keyword evidence="2" id="KW-0645">Protease</keyword>
<feature type="region of interest" description="Disordered" evidence="4">
    <location>
        <begin position="298"/>
        <end position="324"/>
    </location>
</feature>
<protein>
    <submittedName>
        <fullName evidence="7">Uncharacterized protein LOC108858221</fullName>
    </submittedName>
</protein>
<feature type="compositionally biased region" description="Polar residues" evidence="4">
    <location>
        <begin position="312"/>
        <end position="324"/>
    </location>
</feature>
<accession>A0A9W3BR34</accession>
<dbReference type="GO" id="GO:0006508">
    <property type="term" value="P:proteolysis"/>
    <property type="evidence" value="ECO:0007669"/>
    <property type="project" value="UniProtKB-KW"/>
</dbReference>
<feature type="compositionally biased region" description="Basic and acidic residues" evidence="4">
    <location>
        <begin position="59"/>
        <end position="84"/>
    </location>
</feature>
<evidence type="ECO:0000259" key="5">
    <source>
        <dbReference type="PROSITE" id="PS50600"/>
    </source>
</evidence>